<evidence type="ECO:0000313" key="3">
    <source>
        <dbReference type="Proteomes" id="UP000016801"/>
    </source>
</evidence>
<dbReference type="OrthoDB" id="4950153at2759"/>
<gene>
    <name evidence="2" type="ORF">CPUR_01253</name>
</gene>
<proteinExistence type="predicted"/>
<dbReference type="AlphaFoldDB" id="M1WAK6"/>
<dbReference type="EMBL" id="CAGA01000005">
    <property type="protein sequence ID" value="CCE27779.1"/>
    <property type="molecule type" value="Genomic_DNA"/>
</dbReference>
<feature type="region of interest" description="Disordered" evidence="1">
    <location>
        <begin position="160"/>
        <end position="245"/>
    </location>
</feature>
<sequence>MSHESASNNVPEEGSKDGRQWTNAEVFAFLGFLNNERNEGALRNTTAKFMAPTLKKASDFMSEQFPQRSWRYDTTLRSQFRRILKEVSDASGTERKEEANCFTVSDIQRAGFMSKYDARGGRIIDSGLLTNNFITIDTYSNIFSDEPDAGRQILPAKVVTNRRNPPDGSAIPVDADDARISDSDEPQPADFDPTVSTTGSRTSTATPTLPATPIPKPSRVAKASFEKKKPSRLKHLRRPEQRPTQ</sequence>
<dbReference type="PhylomeDB" id="M1WAK6"/>
<accession>M1WAK6</accession>
<feature type="compositionally biased region" description="Low complexity" evidence="1">
    <location>
        <begin position="194"/>
        <end position="209"/>
    </location>
</feature>
<dbReference type="HOGENOM" id="CLU_076136_0_0_1"/>
<evidence type="ECO:0000256" key="1">
    <source>
        <dbReference type="SAM" id="MobiDB-lite"/>
    </source>
</evidence>
<keyword evidence="3" id="KW-1185">Reference proteome</keyword>
<dbReference type="VEuPathDB" id="FungiDB:CPUR_01253"/>
<evidence type="ECO:0008006" key="4">
    <source>
        <dbReference type="Google" id="ProtNLM"/>
    </source>
</evidence>
<comment type="caution">
    <text evidence="2">The sequence shown here is derived from an EMBL/GenBank/DDBJ whole genome shotgun (WGS) entry which is preliminary data.</text>
</comment>
<organism evidence="2 3">
    <name type="scientific">Claviceps purpurea (strain 20.1)</name>
    <name type="common">Ergot fungus</name>
    <name type="synonym">Sphacelia segetum</name>
    <dbReference type="NCBI Taxonomy" id="1111077"/>
    <lineage>
        <taxon>Eukaryota</taxon>
        <taxon>Fungi</taxon>
        <taxon>Dikarya</taxon>
        <taxon>Ascomycota</taxon>
        <taxon>Pezizomycotina</taxon>
        <taxon>Sordariomycetes</taxon>
        <taxon>Hypocreomycetidae</taxon>
        <taxon>Hypocreales</taxon>
        <taxon>Clavicipitaceae</taxon>
        <taxon>Claviceps</taxon>
    </lineage>
</organism>
<evidence type="ECO:0000313" key="2">
    <source>
        <dbReference type="EMBL" id="CCE27779.1"/>
    </source>
</evidence>
<protein>
    <recommendedName>
        <fullName evidence="4">Myb/SANT-like domain-containing protein</fullName>
    </recommendedName>
</protein>
<reference evidence="2 3" key="1">
    <citation type="journal article" date="2013" name="PLoS Genet.">
        <title>Plant-symbiotic fungi as chemical engineers: Multi-genome analysis of the Clavicipitaceae reveals dynamics of alkaloid loci.</title>
        <authorList>
            <person name="Schardl C.L."/>
            <person name="Young C.A."/>
            <person name="Hesse U."/>
            <person name="Amyotte S.G."/>
            <person name="Andreeva K."/>
            <person name="Calie P.J."/>
            <person name="Fleetwood D.J."/>
            <person name="Haws D.C."/>
            <person name="Moore N."/>
            <person name="Oeser B."/>
            <person name="Panaccione D.G."/>
            <person name="Schweri K.K."/>
            <person name="Voisey C.R."/>
            <person name="Farman M.L."/>
            <person name="Jaromczyk J.W."/>
            <person name="Roe B.A."/>
            <person name="O'Sullivan D.M."/>
            <person name="Scott B."/>
            <person name="Tudzynski P."/>
            <person name="An Z."/>
            <person name="Arnaoudova E.G."/>
            <person name="Bullock C.T."/>
            <person name="Charlton N.D."/>
            <person name="Chen L."/>
            <person name="Cox M."/>
            <person name="Dinkins R.D."/>
            <person name="Florea S."/>
            <person name="Glenn A.E."/>
            <person name="Gordon A."/>
            <person name="Gueldener U."/>
            <person name="Harris D.R."/>
            <person name="Hollin W."/>
            <person name="Jaromczyk J."/>
            <person name="Johnson R.D."/>
            <person name="Khan A.K."/>
            <person name="Leistner E."/>
            <person name="Leuchtmann A."/>
            <person name="Li C."/>
            <person name="Liu J."/>
            <person name="Liu J."/>
            <person name="Liu M."/>
            <person name="Mace W."/>
            <person name="Machado C."/>
            <person name="Nagabhyru P."/>
            <person name="Pan J."/>
            <person name="Schmid J."/>
            <person name="Sugawara K."/>
            <person name="Steiner U."/>
            <person name="Takach J.E."/>
            <person name="Tanaka E."/>
            <person name="Webb J.S."/>
            <person name="Wilson E.V."/>
            <person name="Wiseman J.L."/>
            <person name="Yoshida R."/>
            <person name="Zeng Z."/>
        </authorList>
    </citation>
    <scope>NUCLEOTIDE SEQUENCE [LARGE SCALE GENOMIC DNA]</scope>
    <source>
        <strain evidence="2 3">20.1</strain>
    </source>
</reference>
<name>M1WAK6_CLAP2</name>
<dbReference type="Proteomes" id="UP000016801">
    <property type="component" value="Unassembled WGS sequence"/>
</dbReference>